<dbReference type="AlphaFoldDB" id="A0A4Y2P6X7"/>
<name>A0A4Y2P6X7_ARAVE</name>
<dbReference type="Proteomes" id="UP000499080">
    <property type="component" value="Unassembled WGS sequence"/>
</dbReference>
<organism evidence="1 2">
    <name type="scientific">Araneus ventricosus</name>
    <name type="common">Orbweaver spider</name>
    <name type="synonym">Epeira ventricosa</name>
    <dbReference type="NCBI Taxonomy" id="182803"/>
    <lineage>
        <taxon>Eukaryota</taxon>
        <taxon>Metazoa</taxon>
        <taxon>Ecdysozoa</taxon>
        <taxon>Arthropoda</taxon>
        <taxon>Chelicerata</taxon>
        <taxon>Arachnida</taxon>
        <taxon>Araneae</taxon>
        <taxon>Araneomorphae</taxon>
        <taxon>Entelegynae</taxon>
        <taxon>Araneoidea</taxon>
        <taxon>Araneidae</taxon>
        <taxon>Araneus</taxon>
    </lineage>
</organism>
<gene>
    <name evidence="1" type="ORF">AVEN_12040_1</name>
</gene>
<evidence type="ECO:0000313" key="1">
    <source>
        <dbReference type="EMBL" id="GBN46812.1"/>
    </source>
</evidence>
<accession>A0A4Y2P6X7</accession>
<reference evidence="1 2" key="1">
    <citation type="journal article" date="2019" name="Sci. Rep.">
        <title>Orb-weaving spider Araneus ventricosus genome elucidates the spidroin gene catalogue.</title>
        <authorList>
            <person name="Kono N."/>
            <person name="Nakamura H."/>
            <person name="Ohtoshi R."/>
            <person name="Moran D.A.P."/>
            <person name="Shinohara A."/>
            <person name="Yoshida Y."/>
            <person name="Fujiwara M."/>
            <person name="Mori M."/>
            <person name="Tomita M."/>
            <person name="Arakawa K."/>
        </authorList>
    </citation>
    <scope>NUCLEOTIDE SEQUENCE [LARGE SCALE GENOMIC DNA]</scope>
</reference>
<protein>
    <submittedName>
        <fullName evidence="1">Uncharacterized protein</fullName>
    </submittedName>
</protein>
<sequence length="123" mass="14055">MRIKKNEKDKRNLQLKSRAVQFSISYNSICKEKARHYLVNDQDRVVPPTAPQGTLMEHFETSHNSRGSFRCFLLTAPELLNLTKSQQVKLFITLSLHSASEIKASPETICTYKPICIVGKHKP</sequence>
<comment type="caution">
    <text evidence="1">The sequence shown here is derived from an EMBL/GenBank/DDBJ whole genome shotgun (WGS) entry which is preliminary data.</text>
</comment>
<proteinExistence type="predicted"/>
<dbReference type="EMBL" id="BGPR01010561">
    <property type="protein sequence ID" value="GBN46812.1"/>
    <property type="molecule type" value="Genomic_DNA"/>
</dbReference>
<keyword evidence="2" id="KW-1185">Reference proteome</keyword>
<evidence type="ECO:0000313" key="2">
    <source>
        <dbReference type="Proteomes" id="UP000499080"/>
    </source>
</evidence>